<keyword evidence="5 7" id="KW-1133">Transmembrane helix</keyword>
<dbReference type="AlphaFoldDB" id="A0A6H9WFQ9"/>
<keyword evidence="10" id="KW-1185">Reference proteome</keyword>
<evidence type="ECO:0000256" key="1">
    <source>
        <dbReference type="ARBA" id="ARBA00004651"/>
    </source>
</evidence>
<dbReference type="EMBL" id="WBJY01000004">
    <property type="protein sequence ID" value="KAB1646968.1"/>
    <property type="molecule type" value="Genomic_DNA"/>
</dbReference>
<gene>
    <name evidence="9" type="ORF">F8O04_14080</name>
</gene>
<dbReference type="Proteomes" id="UP000431744">
    <property type="component" value="Unassembled WGS sequence"/>
</dbReference>
<accession>A0A6H9WFQ9</accession>
<dbReference type="Gene3D" id="1.20.1720.10">
    <property type="entry name" value="Multidrug resistance protein D"/>
    <property type="match status" value="1"/>
</dbReference>
<evidence type="ECO:0000256" key="5">
    <source>
        <dbReference type="ARBA" id="ARBA00022989"/>
    </source>
</evidence>
<feature type="transmembrane region" description="Helical" evidence="7">
    <location>
        <begin position="100"/>
        <end position="121"/>
    </location>
</feature>
<dbReference type="PANTHER" id="PTHR42718">
    <property type="entry name" value="MAJOR FACILITATOR SUPERFAMILY MULTIDRUG TRANSPORTER MFSC"/>
    <property type="match status" value="1"/>
</dbReference>
<feature type="transmembrane region" description="Helical" evidence="7">
    <location>
        <begin position="133"/>
        <end position="153"/>
    </location>
</feature>
<dbReference type="SUPFAM" id="SSF103473">
    <property type="entry name" value="MFS general substrate transporter"/>
    <property type="match status" value="1"/>
</dbReference>
<feature type="transmembrane region" description="Helical" evidence="7">
    <location>
        <begin position="45"/>
        <end position="63"/>
    </location>
</feature>
<feature type="transmembrane region" description="Helical" evidence="7">
    <location>
        <begin position="261"/>
        <end position="280"/>
    </location>
</feature>
<dbReference type="InterPro" id="IPR036259">
    <property type="entry name" value="MFS_trans_sf"/>
</dbReference>
<dbReference type="InterPro" id="IPR020846">
    <property type="entry name" value="MFS_dom"/>
</dbReference>
<feature type="transmembrane region" description="Helical" evidence="7">
    <location>
        <begin position="477"/>
        <end position="500"/>
    </location>
</feature>
<feature type="transmembrane region" description="Helical" evidence="7">
    <location>
        <begin position="159"/>
        <end position="183"/>
    </location>
</feature>
<evidence type="ECO:0000256" key="4">
    <source>
        <dbReference type="ARBA" id="ARBA00022692"/>
    </source>
</evidence>
<keyword evidence="6 7" id="KW-0472">Membrane</keyword>
<dbReference type="GO" id="GO:0005886">
    <property type="term" value="C:plasma membrane"/>
    <property type="evidence" value="ECO:0007669"/>
    <property type="project" value="UniProtKB-SubCell"/>
</dbReference>
<keyword evidence="3" id="KW-1003">Cell membrane</keyword>
<feature type="domain" description="Major facilitator superfamily (MFS) profile" evidence="8">
    <location>
        <begin position="9"/>
        <end position="504"/>
    </location>
</feature>
<evidence type="ECO:0000259" key="8">
    <source>
        <dbReference type="PROSITE" id="PS50850"/>
    </source>
</evidence>
<evidence type="ECO:0000256" key="3">
    <source>
        <dbReference type="ARBA" id="ARBA00022475"/>
    </source>
</evidence>
<dbReference type="InterPro" id="IPR011701">
    <property type="entry name" value="MFS"/>
</dbReference>
<feature type="transmembrane region" description="Helical" evidence="7">
    <location>
        <begin position="300"/>
        <end position="321"/>
    </location>
</feature>
<dbReference type="PROSITE" id="PS50850">
    <property type="entry name" value="MFS"/>
    <property type="match status" value="1"/>
</dbReference>
<sequence length="515" mass="52991">MSRARRWTVLVTVSIGLLLISLDNSILYTALPTLTRDLGASGLESLWIINAYPLVMVGLLLGIGTLGDRLGHRRMYLVGLVVFGIASAGAAFAPNAAALIGARAVLAVGAAFMMPATLALIRITFRVERERNIAIAIWGSIAVVGMSLGPILGGTLLEFFWWGSVFLINVPVVAVTIVLVLAIAPRDLPDPTKRWDAISSTQVMVGLVGAVFAIKEAAHAQPSWLIVGVAVIASALGFWLFVRRQRRLEHPLLVFSIFRNAAFSSGVIAAAVALFAIAGIQLVTTQRFQLVQGFSPLEAGLLVAALAVGTVPTSLLGGAFLHRTGLRLLIAGGFAVTVVGGIIAIASLPSLGDTAGDAPDPGGAVATTPGFGLFVAGLLVIGLGLGAVFAVASSAIIGNAPTSRAGMAAGVEEVSYEFGGLIAVALLGSLVTFVYTATVQLPDGTPEVARESLSDALAVAGGDPAVVARAGAAYDTAFAVVLVVIVAVLLAATVATAWMLRRYGPGTRSQLHSEH</sequence>
<reference evidence="9 10" key="1">
    <citation type="submission" date="2019-09" db="EMBL/GenBank/DDBJ databases">
        <title>Phylogeny of genus Pseudoclavibacter and closely related genus.</title>
        <authorList>
            <person name="Li Y."/>
        </authorList>
    </citation>
    <scope>NUCLEOTIDE SEQUENCE [LARGE SCALE GENOMIC DNA]</scope>
    <source>
        <strain evidence="9 10">EGI 60007</strain>
    </source>
</reference>
<evidence type="ECO:0000313" key="10">
    <source>
        <dbReference type="Proteomes" id="UP000431744"/>
    </source>
</evidence>
<keyword evidence="4 7" id="KW-0812">Transmembrane</keyword>
<dbReference type="CDD" id="cd17321">
    <property type="entry name" value="MFS_MMR_MDR_like"/>
    <property type="match status" value="1"/>
</dbReference>
<dbReference type="Gene3D" id="1.20.1250.20">
    <property type="entry name" value="MFS general substrate transporter like domains"/>
    <property type="match status" value="1"/>
</dbReference>
<evidence type="ECO:0000256" key="6">
    <source>
        <dbReference type="ARBA" id="ARBA00023136"/>
    </source>
</evidence>
<dbReference type="RefSeq" id="WP_158030134.1">
    <property type="nucleotide sequence ID" value="NZ_BMHG01000002.1"/>
</dbReference>
<proteinExistence type="predicted"/>
<dbReference type="OrthoDB" id="9781469at2"/>
<protein>
    <submittedName>
        <fullName evidence="9">MFS transporter</fullName>
    </submittedName>
</protein>
<organism evidence="9 10">
    <name type="scientific">Pseudoclavibacter endophyticus</name>
    <dbReference type="NCBI Taxonomy" id="1778590"/>
    <lineage>
        <taxon>Bacteria</taxon>
        <taxon>Bacillati</taxon>
        <taxon>Actinomycetota</taxon>
        <taxon>Actinomycetes</taxon>
        <taxon>Micrococcales</taxon>
        <taxon>Microbacteriaceae</taxon>
        <taxon>Pseudoclavibacter</taxon>
    </lineage>
</organism>
<feature type="transmembrane region" description="Helical" evidence="7">
    <location>
        <begin position="220"/>
        <end position="241"/>
    </location>
</feature>
<keyword evidence="2" id="KW-0813">Transport</keyword>
<evidence type="ECO:0000256" key="2">
    <source>
        <dbReference type="ARBA" id="ARBA00022448"/>
    </source>
</evidence>
<feature type="transmembrane region" description="Helical" evidence="7">
    <location>
        <begin position="371"/>
        <end position="397"/>
    </location>
</feature>
<feature type="transmembrane region" description="Helical" evidence="7">
    <location>
        <begin position="418"/>
        <end position="437"/>
    </location>
</feature>
<evidence type="ECO:0000256" key="7">
    <source>
        <dbReference type="SAM" id="Phobius"/>
    </source>
</evidence>
<dbReference type="Pfam" id="PF07690">
    <property type="entry name" value="MFS_1"/>
    <property type="match status" value="1"/>
</dbReference>
<feature type="transmembrane region" description="Helical" evidence="7">
    <location>
        <begin position="195"/>
        <end position="214"/>
    </location>
</feature>
<evidence type="ECO:0000313" key="9">
    <source>
        <dbReference type="EMBL" id="KAB1646968.1"/>
    </source>
</evidence>
<feature type="transmembrane region" description="Helical" evidence="7">
    <location>
        <begin position="328"/>
        <end position="351"/>
    </location>
</feature>
<name>A0A6H9WFQ9_9MICO</name>
<feature type="transmembrane region" description="Helical" evidence="7">
    <location>
        <begin position="75"/>
        <end position="94"/>
    </location>
</feature>
<dbReference type="PANTHER" id="PTHR42718:SF47">
    <property type="entry name" value="METHYL VIOLOGEN RESISTANCE PROTEIN SMVA"/>
    <property type="match status" value="1"/>
</dbReference>
<comment type="caution">
    <text evidence="9">The sequence shown here is derived from an EMBL/GenBank/DDBJ whole genome shotgun (WGS) entry which is preliminary data.</text>
</comment>
<dbReference type="GO" id="GO:0022857">
    <property type="term" value="F:transmembrane transporter activity"/>
    <property type="evidence" value="ECO:0007669"/>
    <property type="project" value="InterPro"/>
</dbReference>
<comment type="subcellular location">
    <subcellularLocation>
        <location evidence="1">Cell membrane</location>
        <topology evidence="1">Multi-pass membrane protein</topology>
    </subcellularLocation>
</comment>